<dbReference type="Proteomes" id="UP000659654">
    <property type="component" value="Unassembled WGS sequence"/>
</dbReference>
<reference evidence="2" key="2">
    <citation type="submission" date="2020-08" db="EMBL/GenBank/DDBJ databases">
        <authorList>
            <person name="Kikuchi T."/>
        </authorList>
    </citation>
    <scope>NUCLEOTIDE SEQUENCE</scope>
    <source>
        <strain evidence="1">Ka4C1</strain>
    </source>
</reference>
<dbReference type="WBParaSite" id="BXY_0124000.1">
    <property type="protein sequence ID" value="BXY_0124000.1"/>
    <property type="gene ID" value="BXY_0124000"/>
</dbReference>
<dbReference type="EMBL" id="CAJFCV020000006">
    <property type="protein sequence ID" value="CAG9131256.1"/>
    <property type="molecule type" value="Genomic_DNA"/>
</dbReference>
<keyword evidence="4" id="KW-1185">Reference proteome</keyword>
<evidence type="ECO:0000313" key="2">
    <source>
        <dbReference type="EMBL" id="CAG9131256.1"/>
    </source>
</evidence>
<evidence type="ECO:0000313" key="5">
    <source>
        <dbReference type="WBParaSite" id="BXY_0124000.1"/>
    </source>
</evidence>
<proteinExistence type="predicted"/>
<dbReference type="EMBL" id="CAJFDI010000006">
    <property type="protein sequence ID" value="CAD5235075.1"/>
    <property type="molecule type" value="Genomic_DNA"/>
</dbReference>
<sequence>MTEVEEDLAKLKISGDAEAGRKVSGKCTIFEMDIEEGRQAFRYDVEIILLKKIGQPKVLTKQSEKAFECSKETLVWR</sequence>
<dbReference type="Proteomes" id="UP000582659">
    <property type="component" value="Unassembled WGS sequence"/>
</dbReference>
<accession>A0A1I7RKK6</accession>
<gene>
    <name evidence="1" type="ORF">BXYJ_LOCUS15166</name>
</gene>
<name>A0A1I7RKK6_BURXY</name>
<evidence type="ECO:0000313" key="3">
    <source>
        <dbReference type="Proteomes" id="UP000095284"/>
    </source>
</evidence>
<evidence type="ECO:0000313" key="1">
    <source>
        <dbReference type="EMBL" id="CAD5235075.1"/>
    </source>
</evidence>
<dbReference type="AlphaFoldDB" id="A0A1I7RKK6"/>
<reference evidence="5" key="1">
    <citation type="submission" date="2016-11" db="UniProtKB">
        <authorList>
            <consortium name="WormBaseParasite"/>
        </authorList>
    </citation>
    <scope>IDENTIFICATION</scope>
</reference>
<organism evidence="3 5">
    <name type="scientific">Bursaphelenchus xylophilus</name>
    <name type="common">Pinewood nematode worm</name>
    <name type="synonym">Aphelenchoides xylophilus</name>
    <dbReference type="NCBI Taxonomy" id="6326"/>
    <lineage>
        <taxon>Eukaryota</taxon>
        <taxon>Metazoa</taxon>
        <taxon>Ecdysozoa</taxon>
        <taxon>Nematoda</taxon>
        <taxon>Chromadorea</taxon>
        <taxon>Rhabditida</taxon>
        <taxon>Tylenchina</taxon>
        <taxon>Tylenchomorpha</taxon>
        <taxon>Aphelenchoidea</taxon>
        <taxon>Aphelenchoididae</taxon>
        <taxon>Bursaphelenchus</taxon>
    </lineage>
</organism>
<protein>
    <submittedName>
        <fullName evidence="1">(pine wood nematode) hypothetical protein</fullName>
    </submittedName>
</protein>
<dbReference type="Proteomes" id="UP000095284">
    <property type="component" value="Unplaced"/>
</dbReference>
<dbReference type="SMR" id="A0A1I7RKK6"/>
<evidence type="ECO:0000313" key="4">
    <source>
        <dbReference type="Proteomes" id="UP000659654"/>
    </source>
</evidence>